<evidence type="ECO:0000313" key="7">
    <source>
        <dbReference type="EnsemblProtists" id="EOD04579"/>
    </source>
</evidence>
<evidence type="ECO:0000313" key="8">
    <source>
        <dbReference type="Proteomes" id="UP000013827"/>
    </source>
</evidence>
<dbReference type="RefSeq" id="XP_005757008.1">
    <property type="nucleotide sequence ID" value="XM_005756951.1"/>
</dbReference>
<feature type="region of interest" description="Disordered" evidence="5">
    <location>
        <begin position="322"/>
        <end position="352"/>
    </location>
</feature>
<dbReference type="PANTHER" id="PTHR10231">
    <property type="entry name" value="NUCLEOTIDE-SUGAR TRANSMEMBRANE TRANSPORTER"/>
    <property type="match status" value="1"/>
</dbReference>
<dbReference type="Proteomes" id="UP000013827">
    <property type="component" value="Unassembled WGS sequence"/>
</dbReference>
<sequence length="352" mass="37806">MAEGSSAALYAQQLGSFLTLVVIQSVAMLLFKVCQVNGQYTFSPASSVALTELCKLGMAATLHQRERASSGRPYFEALSPKIVLHYLGLALLYTLNNTLSFWVLAVADPGTMSLGKSVAPYLCALLLRLSGQAMSGLQWVCIVIQCCAIAIVQYDVCKGGGVLPAKAYYLLALAVSITAVTSVWNQLIIKGFSVPVNLQNMILYTFGSLIAVVLYVQSCFDKKHPETKGFLEGYTPLAIALVIFQAFHGIAVAFVYKYADAIVKNFANSSVMAILVVVSATFFQLSTNVHSWLGVVIVITTTYCYMNIALKIAAPPPPAETERLLEAGEAKEETRSVGDESEMAGKPLKAAG</sequence>
<organism evidence="7 8">
    <name type="scientific">Emiliania huxleyi (strain CCMP1516)</name>
    <dbReference type="NCBI Taxonomy" id="280463"/>
    <lineage>
        <taxon>Eukaryota</taxon>
        <taxon>Haptista</taxon>
        <taxon>Haptophyta</taxon>
        <taxon>Prymnesiophyceae</taxon>
        <taxon>Isochrysidales</taxon>
        <taxon>Noelaerhabdaceae</taxon>
        <taxon>Emiliania</taxon>
    </lineage>
</organism>
<keyword evidence="4 6" id="KW-0472">Membrane</keyword>
<evidence type="ECO:0000256" key="4">
    <source>
        <dbReference type="ARBA" id="ARBA00023136"/>
    </source>
</evidence>
<keyword evidence="3 6" id="KW-1133">Transmembrane helix</keyword>
<proteinExistence type="predicted"/>
<feature type="transmembrane region" description="Helical" evidence="6">
    <location>
        <begin position="83"/>
        <end position="105"/>
    </location>
</feature>
<name>A0A0D3HZZ4_EMIH1</name>
<feature type="transmembrane region" description="Helical" evidence="6">
    <location>
        <begin position="201"/>
        <end position="217"/>
    </location>
</feature>
<keyword evidence="8" id="KW-1185">Reference proteome</keyword>
<dbReference type="GeneID" id="17250671"/>
<dbReference type="EnsemblProtists" id="EOD04579">
    <property type="protein sequence ID" value="EOD04579"/>
    <property type="gene ID" value="EMIHUDRAFT_439173"/>
</dbReference>
<dbReference type="Pfam" id="PF04142">
    <property type="entry name" value="Nuc_sug_transp"/>
    <property type="match status" value="1"/>
</dbReference>
<feature type="transmembrane region" description="Helical" evidence="6">
    <location>
        <begin position="237"/>
        <end position="259"/>
    </location>
</feature>
<accession>A0A0D3HZZ4</accession>
<reference evidence="8" key="1">
    <citation type="journal article" date="2013" name="Nature">
        <title>Pan genome of the phytoplankton Emiliania underpins its global distribution.</title>
        <authorList>
            <person name="Read B.A."/>
            <person name="Kegel J."/>
            <person name="Klute M.J."/>
            <person name="Kuo A."/>
            <person name="Lefebvre S.C."/>
            <person name="Maumus F."/>
            <person name="Mayer C."/>
            <person name="Miller J."/>
            <person name="Monier A."/>
            <person name="Salamov A."/>
            <person name="Young J."/>
            <person name="Aguilar M."/>
            <person name="Claverie J.M."/>
            <person name="Frickenhaus S."/>
            <person name="Gonzalez K."/>
            <person name="Herman E.K."/>
            <person name="Lin Y.C."/>
            <person name="Napier J."/>
            <person name="Ogata H."/>
            <person name="Sarno A.F."/>
            <person name="Shmutz J."/>
            <person name="Schroeder D."/>
            <person name="de Vargas C."/>
            <person name="Verret F."/>
            <person name="von Dassow P."/>
            <person name="Valentin K."/>
            <person name="Van de Peer Y."/>
            <person name="Wheeler G."/>
            <person name="Dacks J.B."/>
            <person name="Delwiche C.F."/>
            <person name="Dyhrman S.T."/>
            <person name="Glockner G."/>
            <person name="John U."/>
            <person name="Richards T."/>
            <person name="Worden A.Z."/>
            <person name="Zhang X."/>
            <person name="Grigoriev I.V."/>
            <person name="Allen A.E."/>
            <person name="Bidle K."/>
            <person name="Borodovsky M."/>
            <person name="Bowler C."/>
            <person name="Brownlee C."/>
            <person name="Cock J.M."/>
            <person name="Elias M."/>
            <person name="Gladyshev V.N."/>
            <person name="Groth M."/>
            <person name="Guda C."/>
            <person name="Hadaegh A."/>
            <person name="Iglesias-Rodriguez M.D."/>
            <person name="Jenkins J."/>
            <person name="Jones B.M."/>
            <person name="Lawson T."/>
            <person name="Leese F."/>
            <person name="Lindquist E."/>
            <person name="Lobanov A."/>
            <person name="Lomsadze A."/>
            <person name="Malik S.B."/>
            <person name="Marsh M.E."/>
            <person name="Mackinder L."/>
            <person name="Mock T."/>
            <person name="Mueller-Roeber B."/>
            <person name="Pagarete A."/>
            <person name="Parker M."/>
            <person name="Probert I."/>
            <person name="Quesneville H."/>
            <person name="Raines C."/>
            <person name="Rensing S.A."/>
            <person name="Riano-Pachon D.M."/>
            <person name="Richier S."/>
            <person name="Rokitta S."/>
            <person name="Shiraiwa Y."/>
            <person name="Soanes D.M."/>
            <person name="van der Giezen M."/>
            <person name="Wahlund T.M."/>
            <person name="Williams B."/>
            <person name="Wilson W."/>
            <person name="Wolfe G."/>
            <person name="Wurch L.L."/>
        </authorList>
    </citation>
    <scope>NUCLEOTIDE SEQUENCE</scope>
</reference>
<comment type="subcellular location">
    <subcellularLocation>
        <location evidence="1">Membrane</location>
        <topology evidence="1">Multi-pass membrane protein</topology>
    </subcellularLocation>
</comment>
<feature type="transmembrane region" description="Helical" evidence="6">
    <location>
        <begin position="266"/>
        <end position="285"/>
    </location>
</feature>
<evidence type="ECO:0000256" key="5">
    <source>
        <dbReference type="SAM" id="MobiDB-lite"/>
    </source>
</evidence>
<dbReference type="OMA" id="TSVICFW"/>
<dbReference type="KEGG" id="ehx:EMIHUDRAFT_439173"/>
<dbReference type="eggNOG" id="KOG2234">
    <property type="taxonomic scope" value="Eukaryota"/>
</dbReference>
<feature type="compositionally biased region" description="Basic and acidic residues" evidence="5">
    <location>
        <begin position="322"/>
        <end position="338"/>
    </location>
</feature>
<feature type="transmembrane region" description="Helical" evidence="6">
    <location>
        <begin position="7"/>
        <end position="30"/>
    </location>
</feature>
<dbReference type="InterPro" id="IPR007271">
    <property type="entry name" value="Nuc_sug_transpt"/>
</dbReference>
<evidence type="ECO:0000256" key="2">
    <source>
        <dbReference type="ARBA" id="ARBA00022692"/>
    </source>
</evidence>
<dbReference type="GO" id="GO:0015165">
    <property type="term" value="F:pyrimidine nucleotide-sugar transmembrane transporter activity"/>
    <property type="evidence" value="ECO:0007669"/>
    <property type="project" value="InterPro"/>
</dbReference>
<evidence type="ECO:0000256" key="3">
    <source>
        <dbReference type="ARBA" id="ARBA00022989"/>
    </source>
</evidence>
<dbReference type="GO" id="GO:0000139">
    <property type="term" value="C:Golgi membrane"/>
    <property type="evidence" value="ECO:0007669"/>
    <property type="project" value="InterPro"/>
</dbReference>
<feature type="transmembrane region" description="Helical" evidence="6">
    <location>
        <begin position="291"/>
        <end position="310"/>
    </location>
</feature>
<protein>
    <recommendedName>
        <fullName evidence="9">Nucleotide-sugar transporter</fullName>
    </recommendedName>
</protein>
<dbReference type="PaxDb" id="2903-EOD04579"/>
<evidence type="ECO:0008006" key="9">
    <source>
        <dbReference type="Google" id="ProtNLM"/>
    </source>
</evidence>
<reference evidence="7" key="2">
    <citation type="submission" date="2024-10" db="UniProtKB">
        <authorList>
            <consortium name="EnsemblProtists"/>
        </authorList>
    </citation>
    <scope>IDENTIFICATION</scope>
</reference>
<evidence type="ECO:0000256" key="6">
    <source>
        <dbReference type="SAM" id="Phobius"/>
    </source>
</evidence>
<evidence type="ECO:0000256" key="1">
    <source>
        <dbReference type="ARBA" id="ARBA00004141"/>
    </source>
</evidence>
<keyword evidence="2 6" id="KW-0812">Transmembrane</keyword>
<dbReference type="HOGENOM" id="CLU_788551_0_0_1"/>
<feature type="transmembrane region" description="Helical" evidence="6">
    <location>
        <begin position="168"/>
        <end position="189"/>
    </location>
</feature>
<dbReference type="AlphaFoldDB" id="A0A0D3HZZ4"/>